<proteinExistence type="predicted"/>
<evidence type="ECO:0000259" key="2">
    <source>
        <dbReference type="SMART" id="SM00871"/>
    </source>
</evidence>
<evidence type="ECO:0000256" key="1">
    <source>
        <dbReference type="SAM" id="MobiDB-lite"/>
    </source>
</evidence>
<keyword evidence="4" id="KW-1185">Reference proteome</keyword>
<dbReference type="SMART" id="SM00871">
    <property type="entry name" value="AraC_E_bind"/>
    <property type="match status" value="1"/>
</dbReference>
<feature type="region of interest" description="Disordered" evidence="1">
    <location>
        <begin position="28"/>
        <end position="47"/>
    </location>
</feature>
<dbReference type="AlphaFoldDB" id="A0A3L7AFD9"/>
<dbReference type="Gene3D" id="3.20.80.10">
    <property type="entry name" value="Regulatory factor, effector binding domain"/>
    <property type="match status" value="1"/>
</dbReference>
<dbReference type="InterPro" id="IPR011256">
    <property type="entry name" value="Reg_factor_effector_dom_sf"/>
</dbReference>
<protein>
    <submittedName>
        <fullName evidence="3">AraC family transcriptional regulator</fullName>
    </submittedName>
</protein>
<dbReference type="Proteomes" id="UP000269692">
    <property type="component" value="Unassembled WGS sequence"/>
</dbReference>
<gene>
    <name evidence="3" type="ORF">D9R14_10800</name>
</gene>
<dbReference type="Pfam" id="PF06445">
    <property type="entry name" value="GyrI-like"/>
    <property type="match status" value="1"/>
</dbReference>
<sequence>MWPTFSWPAPHIVCLLWPASCSAQSAGRQVSASPAPRSGRPLSRAPRFVEGPPLRALHGTAAAIAAAPERPLVDSAARADGIRHGAGRVPHRLASCRRTRREDHMRLGAPRRMVPALRDVLLCLTVGMAPLAASGSAAAQAPSVTPAPAVPAPPADGGLSAPPLVNPRGVESVPVSPGGGTFAAEEVELPSVPVLIVSGTASWDDAYDSLVGAAKAGEAELSSLGLTRAGEAMVVYTESDDRGFSFELQLPFSGATTKKPAGTMKLGASQAGKMLKFRHAGTFADMDNTYELIFNYLDLKNLTAGDFYIERYRTDILTAAPEALEIDIFVPVQ</sequence>
<feature type="region of interest" description="Disordered" evidence="1">
    <location>
        <begin position="142"/>
        <end position="163"/>
    </location>
</feature>
<dbReference type="InterPro" id="IPR010499">
    <property type="entry name" value="AraC_E-bd"/>
</dbReference>
<dbReference type="SUPFAM" id="SSF55136">
    <property type="entry name" value="Probable bacterial effector-binding domain"/>
    <property type="match status" value="1"/>
</dbReference>
<comment type="caution">
    <text evidence="3">The sequence shown here is derived from an EMBL/GenBank/DDBJ whole genome shotgun (WGS) entry which is preliminary data.</text>
</comment>
<reference evidence="3 4" key="1">
    <citation type="submission" date="2018-10" db="EMBL/GenBank/DDBJ databases">
        <title>Xanthobacter tagetidis genome sequencing and assembly.</title>
        <authorList>
            <person name="Maclea K.S."/>
            <person name="Goen A.E."/>
            <person name="Fatima S.A."/>
        </authorList>
    </citation>
    <scope>NUCLEOTIDE SEQUENCE [LARGE SCALE GENOMIC DNA]</scope>
    <source>
        <strain evidence="3 4">ATCC 700314</strain>
    </source>
</reference>
<accession>A0A3L7AFD9</accession>
<feature type="domain" description="AraC effector-binding" evidence="2">
    <location>
        <begin position="182"/>
        <end position="333"/>
    </location>
</feature>
<organism evidence="3 4">
    <name type="scientific">Xanthobacter tagetidis</name>
    <dbReference type="NCBI Taxonomy" id="60216"/>
    <lineage>
        <taxon>Bacteria</taxon>
        <taxon>Pseudomonadati</taxon>
        <taxon>Pseudomonadota</taxon>
        <taxon>Alphaproteobacteria</taxon>
        <taxon>Hyphomicrobiales</taxon>
        <taxon>Xanthobacteraceae</taxon>
        <taxon>Xanthobacter</taxon>
    </lineage>
</organism>
<evidence type="ECO:0000313" key="4">
    <source>
        <dbReference type="Proteomes" id="UP000269692"/>
    </source>
</evidence>
<dbReference type="EMBL" id="RCTF01000007">
    <property type="protein sequence ID" value="RLP78735.1"/>
    <property type="molecule type" value="Genomic_DNA"/>
</dbReference>
<evidence type="ECO:0000313" key="3">
    <source>
        <dbReference type="EMBL" id="RLP78735.1"/>
    </source>
</evidence>
<name>A0A3L7AFD9_9HYPH</name>
<dbReference type="OrthoDB" id="8449526at2"/>
<dbReference type="InterPro" id="IPR029442">
    <property type="entry name" value="GyrI-like"/>
</dbReference>